<sequence>MICANKAAVVQWNHAFFGVRGGSKRMGSNPVHGPSVVLSWRLRSEHDESHTSSCLGPASGRGGGRAGGSLPQLCDPGAHEQRPALQPHPDIRRINPVSDG</sequence>
<keyword evidence="3" id="KW-1185">Reference proteome</keyword>
<proteinExistence type="predicted"/>
<evidence type="ECO:0000313" key="3">
    <source>
        <dbReference type="Proteomes" id="UP000324222"/>
    </source>
</evidence>
<evidence type="ECO:0000313" key="2">
    <source>
        <dbReference type="EMBL" id="MPC47132.1"/>
    </source>
</evidence>
<protein>
    <submittedName>
        <fullName evidence="2">Uncharacterized protein</fullName>
    </submittedName>
</protein>
<dbReference type="EMBL" id="VSRR010007569">
    <property type="protein sequence ID" value="MPC47132.1"/>
    <property type="molecule type" value="Genomic_DNA"/>
</dbReference>
<accession>A0A5B7FKX3</accession>
<dbReference type="Proteomes" id="UP000324222">
    <property type="component" value="Unassembled WGS sequence"/>
</dbReference>
<gene>
    <name evidence="2" type="ORF">E2C01_040867</name>
</gene>
<evidence type="ECO:0000256" key="1">
    <source>
        <dbReference type="SAM" id="MobiDB-lite"/>
    </source>
</evidence>
<dbReference type="AlphaFoldDB" id="A0A5B7FKX3"/>
<organism evidence="2 3">
    <name type="scientific">Portunus trituberculatus</name>
    <name type="common">Swimming crab</name>
    <name type="synonym">Neptunus trituberculatus</name>
    <dbReference type="NCBI Taxonomy" id="210409"/>
    <lineage>
        <taxon>Eukaryota</taxon>
        <taxon>Metazoa</taxon>
        <taxon>Ecdysozoa</taxon>
        <taxon>Arthropoda</taxon>
        <taxon>Crustacea</taxon>
        <taxon>Multicrustacea</taxon>
        <taxon>Malacostraca</taxon>
        <taxon>Eumalacostraca</taxon>
        <taxon>Eucarida</taxon>
        <taxon>Decapoda</taxon>
        <taxon>Pleocyemata</taxon>
        <taxon>Brachyura</taxon>
        <taxon>Eubrachyura</taxon>
        <taxon>Portunoidea</taxon>
        <taxon>Portunidae</taxon>
        <taxon>Portuninae</taxon>
        <taxon>Portunus</taxon>
    </lineage>
</organism>
<comment type="caution">
    <text evidence="2">The sequence shown here is derived from an EMBL/GenBank/DDBJ whole genome shotgun (WGS) entry which is preliminary data.</text>
</comment>
<feature type="region of interest" description="Disordered" evidence="1">
    <location>
        <begin position="48"/>
        <end position="100"/>
    </location>
</feature>
<name>A0A5B7FKX3_PORTR</name>
<reference evidence="2 3" key="1">
    <citation type="submission" date="2019-05" db="EMBL/GenBank/DDBJ databases">
        <title>Another draft genome of Portunus trituberculatus and its Hox gene families provides insights of decapod evolution.</title>
        <authorList>
            <person name="Jeong J.-H."/>
            <person name="Song I."/>
            <person name="Kim S."/>
            <person name="Choi T."/>
            <person name="Kim D."/>
            <person name="Ryu S."/>
            <person name="Kim W."/>
        </authorList>
    </citation>
    <scope>NUCLEOTIDE SEQUENCE [LARGE SCALE GENOMIC DNA]</scope>
    <source>
        <tissue evidence="2">Muscle</tissue>
    </source>
</reference>